<dbReference type="Proteomes" id="UP000095285">
    <property type="component" value="Unassembled WGS sequence"/>
</dbReference>
<proteinExistence type="predicted"/>
<dbReference type="WBParaSite" id="EN70_10022">
    <property type="protein sequence ID" value="EN70_10022"/>
    <property type="gene ID" value="EN70_10022"/>
</dbReference>
<dbReference type="AlphaFoldDB" id="A0A1I7V595"/>
<accession>A0A1I7V595</accession>
<sequence length="112" mass="12743">MKCALRNKIIYIRNEGYYSSERVQAVFEDLTLSQCADKCTFKVQGVDCTSFEYDAMQLRCLLKEGSGSIMNDSMLPLKTVRNVALFQQLCLPGMVILNLNSQLTFKIGMIRE</sequence>
<reference evidence="2" key="1">
    <citation type="submission" date="2012-04" db="EMBL/GenBank/DDBJ databases">
        <title>The Genome Sequence of Loa loa.</title>
        <authorList>
            <consortium name="The Broad Institute Genome Sequencing Platform"/>
            <consortium name="Broad Institute Genome Sequencing Center for Infectious Disease"/>
            <person name="Nutman T.B."/>
            <person name="Fink D.L."/>
            <person name="Russ C."/>
            <person name="Young S."/>
            <person name="Zeng Q."/>
            <person name="Gargeya S."/>
            <person name="Alvarado L."/>
            <person name="Berlin A."/>
            <person name="Chapman S.B."/>
            <person name="Chen Z."/>
            <person name="Freedman E."/>
            <person name="Gellesch M."/>
            <person name="Goldberg J."/>
            <person name="Griggs A."/>
            <person name="Gujja S."/>
            <person name="Heilman E.R."/>
            <person name="Heiman D."/>
            <person name="Howarth C."/>
            <person name="Mehta T."/>
            <person name="Neiman D."/>
            <person name="Pearson M."/>
            <person name="Roberts A."/>
            <person name="Saif S."/>
            <person name="Shea T."/>
            <person name="Shenoy N."/>
            <person name="Sisk P."/>
            <person name="Stolte C."/>
            <person name="Sykes S."/>
            <person name="White J."/>
            <person name="Yandava C."/>
            <person name="Haas B."/>
            <person name="Henn M.R."/>
            <person name="Nusbaum C."/>
            <person name="Birren B."/>
        </authorList>
    </citation>
    <scope>NUCLEOTIDE SEQUENCE [LARGE SCALE GENOMIC DNA]</scope>
</reference>
<dbReference type="Pfam" id="PF00024">
    <property type="entry name" value="PAN_1"/>
    <property type="match status" value="1"/>
</dbReference>
<dbReference type="PROSITE" id="PS50948">
    <property type="entry name" value="PAN"/>
    <property type="match status" value="1"/>
</dbReference>
<evidence type="ECO:0000313" key="2">
    <source>
        <dbReference type="Proteomes" id="UP000095285"/>
    </source>
</evidence>
<organism evidence="2 3">
    <name type="scientific">Loa loa</name>
    <name type="common">Eye worm</name>
    <name type="synonym">Filaria loa</name>
    <dbReference type="NCBI Taxonomy" id="7209"/>
    <lineage>
        <taxon>Eukaryota</taxon>
        <taxon>Metazoa</taxon>
        <taxon>Ecdysozoa</taxon>
        <taxon>Nematoda</taxon>
        <taxon>Chromadorea</taxon>
        <taxon>Rhabditida</taxon>
        <taxon>Spirurina</taxon>
        <taxon>Spiruromorpha</taxon>
        <taxon>Filarioidea</taxon>
        <taxon>Onchocercidae</taxon>
        <taxon>Loa</taxon>
    </lineage>
</organism>
<dbReference type="InterPro" id="IPR003609">
    <property type="entry name" value="Pan_app"/>
</dbReference>
<protein>
    <submittedName>
        <fullName evidence="3">Apple domain-containing protein</fullName>
    </submittedName>
</protein>
<evidence type="ECO:0000259" key="1">
    <source>
        <dbReference type="PROSITE" id="PS50948"/>
    </source>
</evidence>
<reference evidence="3" key="2">
    <citation type="submission" date="2016-11" db="UniProtKB">
        <authorList>
            <consortium name="WormBaseParasite"/>
        </authorList>
    </citation>
    <scope>IDENTIFICATION</scope>
</reference>
<dbReference type="Gene3D" id="3.50.4.10">
    <property type="entry name" value="Hepatocyte Growth Factor"/>
    <property type="match status" value="1"/>
</dbReference>
<dbReference type="SUPFAM" id="SSF57414">
    <property type="entry name" value="Hairpin loop containing domain-like"/>
    <property type="match status" value="1"/>
</dbReference>
<evidence type="ECO:0000313" key="3">
    <source>
        <dbReference type="WBParaSite" id="EN70_10022"/>
    </source>
</evidence>
<keyword evidence="2" id="KW-1185">Reference proteome</keyword>
<name>A0A1I7V595_LOALO</name>
<feature type="domain" description="Apple" evidence="1">
    <location>
        <begin position="3"/>
        <end position="90"/>
    </location>
</feature>